<feature type="compositionally biased region" description="Basic and acidic residues" evidence="1">
    <location>
        <begin position="1"/>
        <end position="18"/>
    </location>
</feature>
<dbReference type="AlphaFoldDB" id="A0A9C6WXL7"/>
<dbReference type="KEGG" id="foc:127749843"/>
<proteinExistence type="predicted"/>
<evidence type="ECO:0000313" key="3">
    <source>
        <dbReference type="RefSeq" id="XP_052125656.1"/>
    </source>
</evidence>
<dbReference type="GeneID" id="127749843"/>
<feature type="region of interest" description="Disordered" evidence="1">
    <location>
        <begin position="1"/>
        <end position="34"/>
    </location>
</feature>
<keyword evidence="2" id="KW-1185">Reference proteome</keyword>
<name>A0A9C6WXL7_FRAOC</name>
<dbReference type="PANTHER" id="PTHR46601:SF2">
    <property type="entry name" value="UBIQUITIN-LIKE PROTEASE FAMILY PROFILE DOMAIN-CONTAINING PROTEIN"/>
    <property type="match status" value="1"/>
</dbReference>
<dbReference type="OrthoDB" id="10062343at2759"/>
<protein>
    <submittedName>
        <fullName evidence="3">Uncharacterized protein LOC127749843</fullName>
    </submittedName>
</protein>
<evidence type="ECO:0000313" key="2">
    <source>
        <dbReference type="Proteomes" id="UP000504606"/>
    </source>
</evidence>
<dbReference type="Proteomes" id="UP000504606">
    <property type="component" value="Unplaced"/>
</dbReference>
<evidence type="ECO:0000256" key="1">
    <source>
        <dbReference type="SAM" id="MobiDB-lite"/>
    </source>
</evidence>
<reference evidence="3" key="1">
    <citation type="submission" date="2025-08" db="UniProtKB">
        <authorList>
            <consortium name="RefSeq"/>
        </authorList>
    </citation>
    <scope>IDENTIFICATION</scope>
    <source>
        <tissue evidence="3">Whole organism</tissue>
    </source>
</reference>
<accession>A0A9C6WXL7</accession>
<dbReference type="PANTHER" id="PTHR46601">
    <property type="entry name" value="ULP_PROTEASE DOMAIN-CONTAINING PROTEIN"/>
    <property type="match status" value="1"/>
</dbReference>
<gene>
    <name evidence="3" type="primary">LOC127749843</name>
</gene>
<sequence length="543" mass="61358">MAKTGAERMREFRARQKDSATYGQIKEKDRIRKAKQRAVLMKTKRGREKLRRINNEHKRAQRARARLNAASSSRKGLKAIQRGVSLGSRGRKAQVPARPSGQLGLEERQAVAAHYEDDAFSFQSPTNKVTRKVEETGEVVDIPVRYLIVTLREAYQMFKLAHPELRIGKASFCESRPEYVLLQRNTPHDVSTCHIHENVRFLLNALRRSSIEITAEFRDFVALLVCDPESAECMQSGCPACPGLSFLPLHESQLKAPCEWTAWVSETQSVQKTQQGTVLDCVQRLQGLAPLFLSHTFTKRAQSKAFKEAIEKVQADEAVIQVNYAENFACKSQGEIWAHQYVSVFTALVWFRAEDNTEGEKSFALVSDYTQHDRYSVHVSLQVLLGEVFAFISDLRKVVIYSDGAASQFKQKYNMCNITHLANEFGIDIEWNFFEPYHAKGAVDAIGGSVKTMAWAAAKSGRSITKASEVVSLCMEGGTKIVVREVPPSEILECKEFLNSRWKDIKPIPQLQNVRHVKVVRVGSVMHSTLTNADSPRKRHNFK</sequence>
<dbReference type="RefSeq" id="XP_052125656.1">
    <property type="nucleotide sequence ID" value="XM_052269696.1"/>
</dbReference>
<organism evidence="2 3">
    <name type="scientific">Frankliniella occidentalis</name>
    <name type="common">Western flower thrips</name>
    <name type="synonym">Euthrips occidentalis</name>
    <dbReference type="NCBI Taxonomy" id="133901"/>
    <lineage>
        <taxon>Eukaryota</taxon>
        <taxon>Metazoa</taxon>
        <taxon>Ecdysozoa</taxon>
        <taxon>Arthropoda</taxon>
        <taxon>Hexapoda</taxon>
        <taxon>Insecta</taxon>
        <taxon>Pterygota</taxon>
        <taxon>Neoptera</taxon>
        <taxon>Paraneoptera</taxon>
        <taxon>Thysanoptera</taxon>
        <taxon>Terebrantia</taxon>
        <taxon>Thripoidea</taxon>
        <taxon>Thripidae</taxon>
        <taxon>Frankliniella</taxon>
    </lineage>
</organism>